<feature type="domain" description="DUF4240" evidence="1">
    <location>
        <begin position="10"/>
        <end position="133"/>
    </location>
</feature>
<comment type="caution">
    <text evidence="2">The sequence shown here is derived from an EMBL/GenBank/DDBJ whole genome shotgun (WGS) entry which is preliminary data.</text>
</comment>
<dbReference type="InterPro" id="IPR025334">
    <property type="entry name" value="DUF4240"/>
</dbReference>
<reference evidence="2 3" key="1">
    <citation type="submission" date="2023-07" db="EMBL/GenBank/DDBJ databases">
        <title>Bacillus lucianemedeirus sp. nov, a new species isolated from an immunobiological production facility.</title>
        <authorList>
            <person name="Costa L.V."/>
            <person name="Miranda R.V.S.L."/>
            <person name="Brandao M.L.L."/>
            <person name="Reis C.M.F."/>
            <person name="Frazao A.M."/>
            <person name="Cruz F.V."/>
            <person name="Baio P.V.P."/>
            <person name="Veras J.F.C."/>
            <person name="Ramos J.N."/>
            <person name="Vieira V."/>
        </authorList>
    </citation>
    <scope>NUCLEOTIDE SEQUENCE [LARGE SCALE GENOMIC DNA]</scope>
    <source>
        <strain evidence="2 3">B190/17</strain>
    </source>
</reference>
<protein>
    <submittedName>
        <fullName evidence="2">DUF4240 domain-containing protein</fullName>
    </submittedName>
</protein>
<proteinExistence type="predicted"/>
<evidence type="ECO:0000259" key="1">
    <source>
        <dbReference type="Pfam" id="PF14024"/>
    </source>
</evidence>
<sequence length="158" mass="18982">MSNTLQDIKMDENEFWKIIAMFDWECEGDDEDVLEEAIGYLSQKSDEEIFAFEDILSKFLYNLDGIEYAKNIGEYAYVDEEEFFSVDTFLYARCVVVANGRDFYYEVLKHPEEMPKDLEFESLLYVANESYERKNDEEFDYVPKYDYETFSNEEKWKS</sequence>
<dbReference type="Proteomes" id="UP001619911">
    <property type="component" value="Unassembled WGS sequence"/>
</dbReference>
<keyword evidence="3" id="KW-1185">Reference proteome</keyword>
<name>A0ABW8I8Y9_9BACI</name>
<evidence type="ECO:0000313" key="3">
    <source>
        <dbReference type="Proteomes" id="UP001619911"/>
    </source>
</evidence>
<organism evidence="2 3">
    <name type="scientific">Bacillus lumedeiriae</name>
    <dbReference type="NCBI Taxonomy" id="3058829"/>
    <lineage>
        <taxon>Bacteria</taxon>
        <taxon>Bacillati</taxon>
        <taxon>Bacillota</taxon>
        <taxon>Bacilli</taxon>
        <taxon>Bacillales</taxon>
        <taxon>Bacillaceae</taxon>
        <taxon>Bacillus</taxon>
    </lineage>
</organism>
<gene>
    <name evidence="2" type="ORF">QYG89_09835</name>
</gene>
<accession>A0ABW8I8Y9</accession>
<evidence type="ECO:0000313" key="2">
    <source>
        <dbReference type="EMBL" id="MFK2825962.1"/>
    </source>
</evidence>
<dbReference type="RefSeq" id="WP_404316838.1">
    <property type="nucleotide sequence ID" value="NZ_JAUIYO010000006.1"/>
</dbReference>
<dbReference type="Pfam" id="PF14024">
    <property type="entry name" value="DUF4240"/>
    <property type="match status" value="1"/>
</dbReference>
<dbReference type="EMBL" id="JAUIYO010000006">
    <property type="protein sequence ID" value="MFK2825962.1"/>
    <property type="molecule type" value="Genomic_DNA"/>
</dbReference>